<accession>A0AAD7J3D3</accession>
<keyword evidence="5" id="KW-1185">Reference proteome</keyword>
<feature type="transmembrane region" description="Helical" evidence="2">
    <location>
        <begin position="12"/>
        <end position="31"/>
    </location>
</feature>
<reference evidence="3" key="1">
    <citation type="submission" date="2023-03" db="EMBL/GenBank/DDBJ databases">
        <title>Massive genome expansion in bonnet fungi (Mycena s.s.) driven by repeated elements and novel gene families across ecological guilds.</title>
        <authorList>
            <consortium name="Lawrence Berkeley National Laboratory"/>
            <person name="Harder C.B."/>
            <person name="Miyauchi S."/>
            <person name="Viragh M."/>
            <person name="Kuo A."/>
            <person name="Thoen E."/>
            <person name="Andreopoulos B."/>
            <person name="Lu D."/>
            <person name="Skrede I."/>
            <person name="Drula E."/>
            <person name="Henrissat B."/>
            <person name="Morin E."/>
            <person name="Kohler A."/>
            <person name="Barry K."/>
            <person name="LaButti K."/>
            <person name="Morin E."/>
            <person name="Salamov A."/>
            <person name="Lipzen A."/>
            <person name="Mereny Z."/>
            <person name="Hegedus B."/>
            <person name="Baldrian P."/>
            <person name="Stursova M."/>
            <person name="Weitz H."/>
            <person name="Taylor A."/>
            <person name="Grigoriev I.V."/>
            <person name="Nagy L.G."/>
            <person name="Martin F."/>
            <person name="Kauserud H."/>
        </authorList>
    </citation>
    <scope>NUCLEOTIDE SEQUENCE</scope>
    <source>
        <strain evidence="3">CBHHK182m</strain>
    </source>
</reference>
<evidence type="ECO:0000256" key="2">
    <source>
        <dbReference type="SAM" id="Phobius"/>
    </source>
</evidence>
<feature type="compositionally biased region" description="Basic and acidic residues" evidence="1">
    <location>
        <begin position="113"/>
        <end position="132"/>
    </location>
</feature>
<gene>
    <name evidence="3" type="ORF">B0H16DRAFT_1721789</name>
    <name evidence="4" type="ORF">B0H16DRAFT_1721794</name>
</gene>
<keyword evidence="2" id="KW-0472">Membrane</keyword>
<evidence type="ECO:0000313" key="3">
    <source>
        <dbReference type="EMBL" id="KAJ7756167.1"/>
    </source>
</evidence>
<keyword evidence="2" id="KW-1133">Transmembrane helix</keyword>
<evidence type="ECO:0000256" key="1">
    <source>
        <dbReference type="SAM" id="MobiDB-lite"/>
    </source>
</evidence>
<feature type="transmembrane region" description="Helical" evidence="2">
    <location>
        <begin position="206"/>
        <end position="225"/>
    </location>
</feature>
<sequence length="616" mass="68448">MSSFSLSLSKSGVRPLVALVGAGIKVAFFVASKSPGNPSSVFEASPTRLVHPIKASPTRLHQPDVFPLSVAVATVALFGFVALVMVSKGIMFGTPSIPGSNGGRDDEDPEPDGGAHDEVNGGPVNKHDKDDANGNGNGDEPPPPPDAGAINAEPREPWNWIFWLLLLLTFLSCYYWREITSFVISFAGERKTYYAIASLIGRPMSYFVDPALFHFISAIVIDFILCGKMPSWLPTSIAILTAMSTAYSALLFLNVIFRVFRLILSVPRAVYTCIAFIHRRTRRWGKVHYLIWIVWFYFPLVCFDAVHVIVDCARFPQTQSLVTRLVNLGLDCIVRLCWRDDVSLVQNMTTAAAPTALFVYRSLCSSSMLPDTLGYPVTFLLRKLLSHNLLQQDNYAFTAFICGPVLFYSYISTAAPGHLCLNSAFIPVLAARVLYPDSHILCRNSAFIPVLAAHIYKIPLYPDSHILCRNRITTLKQRPYTPRLRAPVLLHRFGYSFGNRRRPLLVRRDPRLTSLRLHGRVYDTFGWLALRVGSLLACGNELSTPTLGSTLLLPSLNFTVDGRRALVTYCWCSSEYTVFFAVHLQNKNSFLPWTLGHSAPSPFLDVGPPLLVLDLS</sequence>
<evidence type="ECO:0000313" key="4">
    <source>
        <dbReference type="EMBL" id="KAJ7756173.1"/>
    </source>
</evidence>
<organism evidence="3 5">
    <name type="scientific">Mycena metata</name>
    <dbReference type="NCBI Taxonomy" id="1033252"/>
    <lineage>
        <taxon>Eukaryota</taxon>
        <taxon>Fungi</taxon>
        <taxon>Dikarya</taxon>
        <taxon>Basidiomycota</taxon>
        <taxon>Agaricomycotina</taxon>
        <taxon>Agaricomycetes</taxon>
        <taxon>Agaricomycetidae</taxon>
        <taxon>Agaricales</taxon>
        <taxon>Marasmiineae</taxon>
        <taxon>Mycenaceae</taxon>
        <taxon>Mycena</taxon>
    </lineage>
</organism>
<protein>
    <submittedName>
        <fullName evidence="3">Uncharacterized protein</fullName>
    </submittedName>
</protein>
<feature type="transmembrane region" description="Helical" evidence="2">
    <location>
        <begin position="232"/>
        <end position="253"/>
    </location>
</feature>
<dbReference type="AlphaFoldDB" id="A0AAD7J3D3"/>
<dbReference type="EMBL" id="JARKIB010000047">
    <property type="protein sequence ID" value="KAJ7756173.1"/>
    <property type="molecule type" value="Genomic_DNA"/>
</dbReference>
<dbReference type="EMBL" id="JARKIB010000047">
    <property type="protein sequence ID" value="KAJ7756167.1"/>
    <property type="molecule type" value="Genomic_DNA"/>
</dbReference>
<proteinExistence type="predicted"/>
<comment type="caution">
    <text evidence="3">The sequence shown here is derived from an EMBL/GenBank/DDBJ whole genome shotgun (WGS) entry which is preliminary data.</text>
</comment>
<feature type="transmembrane region" description="Helical" evidence="2">
    <location>
        <begin position="289"/>
        <end position="310"/>
    </location>
</feature>
<feature type="region of interest" description="Disordered" evidence="1">
    <location>
        <begin position="96"/>
        <end position="150"/>
    </location>
</feature>
<dbReference type="Proteomes" id="UP001215598">
    <property type="component" value="Unassembled WGS sequence"/>
</dbReference>
<evidence type="ECO:0000313" key="5">
    <source>
        <dbReference type="Proteomes" id="UP001215598"/>
    </source>
</evidence>
<feature type="transmembrane region" description="Helical" evidence="2">
    <location>
        <begin position="160"/>
        <end position="177"/>
    </location>
</feature>
<feature type="transmembrane region" description="Helical" evidence="2">
    <location>
        <begin position="65"/>
        <end position="86"/>
    </location>
</feature>
<name>A0AAD7J3D3_9AGAR</name>
<keyword evidence="2" id="KW-0812">Transmembrane</keyword>